<feature type="binding site" evidence="5">
    <location>
        <begin position="13"/>
        <end position="18"/>
    </location>
    <ligand>
        <name>ATP</name>
        <dbReference type="ChEBI" id="CHEBI:30616"/>
    </ligand>
</feature>
<comment type="function">
    <text evidence="5">Catalyzes the phosphorylation of the 3'-hydroxyl group of dephosphocoenzyme A to form coenzyme A.</text>
</comment>
<dbReference type="SUPFAM" id="SSF52540">
    <property type="entry name" value="P-loop containing nucleoside triphosphate hydrolases"/>
    <property type="match status" value="1"/>
</dbReference>
<comment type="catalytic activity">
    <reaction evidence="5">
        <text>3'-dephospho-CoA + ATP = ADP + CoA + H(+)</text>
        <dbReference type="Rhea" id="RHEA:18245"/>
        <dbReference type="ChEBI" id="CHEBI:15378"/>
        <dbReference type="ChEBI" id="CHEBI:30616"/>
        <dbReference type="ChEBI" id="CHEBI:57287"/>
        <dbReference type="ChEBI" id="CHEBI:57328"/>
        <dbReference type="ChEBI" id="CHEBI:456216"/>
        <dbReference type="EC" id="2.7.1.24"/>
    </reaction>
</comment>
<comment type="caution">
    <text evidence="8">The sequence shown here is derived from an EMBL/GenBank/DDBJ whole genome shotgun (WGS) entry which is preliminary data.</text>
</comment>
<evidence type="ECO:0000256" key="7">
    <source>
        <dbReference type="SAM" id="MobiDB-lite"/>
    </source>
</evidence>
<reference evidence="8 9" key="1">
    <citation type="submission" date="2014-02" db="EMBL/GenBank/DDBJ databases">
        <title>The small core and large imbalanced accessory genome model reveals a collaborative survival strategy of Sorangium cellulosum strains in nature.</title>
        <authorList>
            <person name="Han K."/>
            <person name="Peng R."/>
            <person name="Blom J."/>
            <person name="Li Y.-Z."/>
        </authorList>
    </citation>
    <scope>NUCLEOTIDE SEQUENCE [LARGE SCALE GENOMIC DNA]</scope>
    <source>
        <strain evidence="8 9">So0008-312</strain>
    </source>
</reference>
<keyword evidence="4 5" id="KW-0173">Coenzyme A biosynthesis</keyword>
<evidence type="ECO:0000256" key="6">
    <source>
        <dbReference type="NCBIfam" id="TIGR00152"/>
    </source>
</evidence>
<dbReference type="Gene3D" id="3.40.50.300">
    <property type="entry name" value="P-loop containing nucleotide triphosphate hydrolases"/>
    <property type="match status" value="1"/>
</dbReference>
<dbReference type="Proteomes" id="UP000075260">
    <property type="component" value="Unassembled WGS sequence"/>
</dbReference>
<dbReference type="Pfam" id="PF01121">
    <property type="entry name" value="CoaE"/>
    <property type="match status" value="1"/>
</dbReference>
<organism evidence="8 9">
    <name type="scientific">Sorangium cellulosum</name>
    <name type="common">Polyangium cellulosum</name>
    <dbReference type="NCBI Taxonomy" id="56"/>
    <lineage>
        <taxon>Bacteria</taxon>
        <taxon>Pseudomonadati</taxon>
        <taxon>Myxococcota</taxon>
        <taxon>Polyangia</taxon>
        <taxon>Polyangiales</taxon>
        <taxon>Polyangiaceae</taxon>
        <taxon>Sorangium</taxon>
    </lineage>
</organism>
<dbReference type="GO" id="GO:0015937">
    <property type="term" value="P:coenzyme A biosynthetic process"/>
    <property type="evidence" value="ECO:0007669"/>
    <property type="project" value="UniProtKB-UniRule"/>
</dbReference>
<dbReference type="OrthoDB" id="9812943at2"/>
<keyword evidence="5" id="KW-0808">Transferase</keyword>
<dbReference type="RefSeq" id="WP_061613338.1">
    <property type="nucleotide sequence ID" value="NZ_JEMA01001247.1"/>
</dbReference>
<feature type="compositionally biased region" description="Pro residues" evidence="7">
    <location>
        <begin position="204"/>
        <end position="213"/>
    </location>
</feature>
<gene>
    <name evidence="5" type="primary">coaE</name>
    <name evidence="8" type="ORF">BE15_25185</name>
</gene>
<dbReference type="InterPro" id="IPR001977">
    <property type="entry name" value="Depp_CoAkinase"/>
</dbReference>
<keyword evidence="5" id="KW-0963">Cytoplasm</keyword>
<dbReference type="PROSITE" id="PS51219">
    <property type="entry name" value="DPCK"/>
    <property type="match status" value="1"/>
</dbReference>
<dbReference type="CDD" id="cd02022">
    <property type="entry name" value="DPCK"/>
    <property type="match status" value="1"/>
</dbReference>
<comment type="pathway">
    <text evidence="5">Cofactor biosynthesis; coenzyme A biosynthesis; CoA from (R)-pantothenate: step 5/5.</text>
</comment>
<evidence type="ECO:0000256" key="4">
    <source>
        <dbReference type="ARBA" id="ARBA00022993"/>
    </source>
</evidence>
<dbReference type="GO" id="GO:0005524">
    <property type="term" value="F:ATP binding"/>
    <property type="evidence" value="ECO:0007669"/>
    <property type="project" value="UniProtKB-UniRule"/>
</dbReference>
<feature type="region of interest" description="Disordered" evidence="7">
    <location>
        <begin position="201"/>
        <end position="223"/>
    </location>
</feature>
<keyword evidence="2 5" id="KW-0547">Nucleotide-binding</keyword>
<dbReference type="EC" id="2.7.1.24" evidence="5 6"/>
<proteinExistence type="inferred from homology"/>
<dbReference type="UniPathway" id="UPA00241">
    <property type="reaction ID" value="UER00356"/>
</dbReference>
<comment type="similarity">
    <text evidence="1 5">Belongs to the CoaE family.</text>
</comment>
<evidence type="ECO:0000256" key="5">
    <source>
        <dbReference type="HAMAP-Rule" id="MF_00376"/>
    </source>
</evidence>
<dbReference type="NCBIfam" id="TIGR00152">
    <property type="entry name" value="dephospho-CoA kinase"/>
    <property type="match status" value="1"/>
</dbReference>
<evidence type="ECO:0000256" key="2">
    <source>
        <dbReference type="ARBA" id="ARBA00022741"/>
    </source>
</evidence>
<dbReference type="PANTHER" id="PTHR10695:SF46">
    <property type="entry name" value="BIFUNCTIONAL COENZYME A SYNTHASE-RELATED"/>
    <property type="match status" value="1"/>
</dbReference>
<dbReference type="PANTHER" id="PTHR10695">
    <property type="entry name" value="DEPHOSPHO-COA KINASE-RELATED"/>
    <property type="match status" value="1"/>
</dbReference>
<dbReference type="EMBL" id="JEMA01001247">
    <property type="protein sequence ID" value="KYF60856.1"/>
    <property type="molecule type" value="Genomic_DNA"/>
</dbReference>
<evidence type="ECO:0000313" key="9">
    <source>
        <dbReference type="Proteomes" id="UP000075260"/>
    </source>
</evidence>
<dbReference type="InterPro" id="IPR027417">
    <property type="entry name" value="P-loop_NTPase"/>
</dbReference>
<evidence type="ECO:0000313" key="8">
    <source>
        <dbReference type="EMBL" id="KYF60856.1"/>
    </source>
</evidence>
<accession>A0A150PZC9</accession>
<dbReference type="GO" id="GO:0004140">
    <property type="term" value="F:dephospho-CoA kinase activity"/>
    <property type="evidence" value="ECO:0007669"/>
    <property type="project" value="UniProtKB-UniRule"/>
</dbReference>
<comment type="subcellular location">
    <subcellularLocation>
        <location evidence="5">Cytoplasm</location>
    </subcellularLocation>
</comment>
<keyword evidence="3 5" id="KW-0067">ATP-binding</keyword>
<evidence type="ECO:0000256" key="3">
    <source>
        <dbReference type="ARBA" id="ARBA00022840"/>
    </source>
</evidence>
<evidence type="ECO:0000256" key="1">
    <source>
        <dbReference type="ARBA" id="ARBA00009018"/>
    </source>
</evidence>
<dbReference type="AlphaFoldDB" id="A0A150PZC9"/>
<sequence>MGLVLFGLTGGLGSGKSTVAARFRAQGLPVIDADALAREVVAKGTEGLEEVVRAFGPEVLSPDGSLDRARVAAIVFADPDRRRQLNAIVHPRITALTLERAAALEAQGEPLACYEAALLVENRVADAFRPLVVVAVPEAVQIARAMERDGATEDEVRARLAAQLPLSSKVAVADHVIENSGDRAATERQADEVLAAIRARFGVPPAPPAPDPARAPDVASPDH</sequence>
<dbReference type="HAMAP" id="MF_00376">
    <property type="entry name" value="Dephospho_CoA_kinase"/>
    <property type="match status" value="1"/>
</dbReference>
<protein>
    <recommendedName>
        <fullName evidence="5 6">Dephospho-CoA kinase</fullName>
        <ecNumber evidence="5 6">2.7.1.24</ecNumber>
    </recommendedName>
    <alternativeName>
        <fullName evidence="5">Dephosphocoenzyme A kinase</fullName>
    </alternativeName>
</protein>
<keyword evidence="5 8" id="KW-0418">Kinase</keyword>
<name>A0A150PZC9_SORCE</name>
<dbReference type="GO" id="GO:0005737">
    <property type="term" value="C:cytoplasm"/>
    <property type="evidence" value="ECO:0007669"/>
    <property type="project" value="UniProtKB-SubCell"/>
</dbReference>